<gene>
    <name evidence="1" type="ORF">KI387_023737</name>
</gene>
<name>A0AA38LB14_TAXCH</name>
<dbReference type="EMBL" id="JAHRHJ020000005">
    <property type="protein sequence ID" value="KAH9315110.1"/>
    <property type="molecule type" value="Genomic_DNA"/>
</dbReference>
<accession>A0AA38LB14</accession>
<organism evidence="1 2">
    <name type="scientific">Taxus chinensis</name>
    <name type="common">Chinese yew</name>
    <name type="synonym">Taxus wallichiana var. chinensis</name>
    <dbReference type="NCBI Taxonomy" id="29808"/>
    <lineage>
        <taxon>Eukaryota</taxon>
        <taxon>Viridiplantae</taxon>
        <taxon>Streptophyta</taxon>
        <taxon>Embryophyta</taxon>
        <taxon>Tracheophyta</taxon>
        <taxon>Spermatophyta</taxon>
        <taxon>Pinopsida</taxon>
        <taxon>Pinidae</taxon>
        <taxon>Conifers II</taxon>
        <taxon>Cupressales</taxon>
        <taxon>Taxaceae</taxon>
        <taxon>Taxus</taxon>
    </lineage>
</organism>
<proteinExistence type="predicted"/>
<reference evidence="1 2" key="1">
    <citation type="journal article" date="2021" name="Nat. Plants">
        <title>The Taxus genome provides insights into paclitaxel biosynthesis.</title>
        <authorList>
            <person name="Xiong X."/>
            <person name="Gou J."/>
            <person name="Liao Q."/>
            <person name="Li Y."/>
            <person name="Zhou Q."/>
            <person name="Bi G."/>
            <person name="Li C."/>
            <person name="Du R."/>
            <person name="Wang X."/>
            <person name="Sun T."/>
            <person name="Guo L."/>
            <person name="Liang H."/>
            <person name="Lu P."/>
            <person name="Wu Y."/>
            <person name="Zhang Z."/>
            <person name="Ro D.K."/>
            <person name="Shang Y."/>
            <person name="Huang S."/>
            <person name="Yan J."/>
        </authorList>
    </citation>
    <scope>NUCLEOTIDE SEQUENCE [LARGE SCALE GENOMIC DNA]</scope>
    <source>
        <strain evidence="1">Ta-2019</strain>
    </source>
</reference>
<feature type="non-terminal residue" evidence="1">
    <location>
        <position position="236"/>
    </location>
</feature>
<keyword evidence="2" id="KW-1185">Reference proteome</keyword>
<sequence length="236" mass="26438">VNAAEQKETILQCFAGLEDKSSVSRASQRHRTKEVCRRTKEMLRNKEGPSLVSRGILERSDPCTQSPYYQQNISKNHLRGYMTALSFITVSHGKIANGNTHELVRLTAAIMNQFPELGGMKHLDTSPSTRRFSANNKNRSLTYSWGWAMLPHIQLQERDLSPFTWRQGTFQSKMIYFAYFSFQKKGMILLDKSPSPSSAIVVNLVCITLNISTISSNLPIIVATLAPALPTLFGGL</sequence>
<dbReference type="AlphaFoldDB" id="A0AA38LB14"/>
<protein>
    <submittedName>
        <fullName evidence="1">Uncharacterized protein</fullName>
    </submittedName>
</protein>
<comment type="caution">
    <text evidence="1">The sequence shown here is derived from an EMBL/GenBank/DDBJ whole genome shotgun (WGS) entry which is preliminary data.</text>
</comment>
<dbReference type="Proteomes" id="UP000824469">
    <property type="component" value="Unassembled WGS sequence"/>
</dbReference>
<feature type="non-terminal residue" evidence="1">
    <location>
        <position position="1"/>
    </location>
</feature>
<evidence type="ECO:0000313" key="2">
    <source>
        <dbReference type="Proteomes" id="UP000824469"/>
    </source>
</evidence>
<evidence type="ECO:0000313" key="1">
    <source>
        <dbReference type="EMBL" id="KAH9315110.1"/>
    </source>
</evidence>